<dbReference type="PROSITE" id="PS00297">
    <property type="entry name" value="HSP70_1"/>
    <property type="match status" value="1"/>
</dbReference>
<evidence type="ECO:0000256" key="6">
    <source>
        <dbReference type="ARBA" id="ARBA00023186"/>
    </source>
</evidence>
<dbReference type="InterPro" id="IPR029048">
    <property type="entry name" value="HSP70_C_sf"/>
</dbReference>
<accession>A0A0G0ZHL7</accession>
<keyword evidence="4 7" id="KW-0067">ATP-binding</keyword>
<dbReference type="Gene3D" id="1.20.1270.10">
    <property type="match status" value="1"/>
</dbReference>
<feature type="compositionally biased region" description="Polar residues" evidence="10">
    <location>
        <begin position="608"/>
        <end position="621"/>
    </location>
</feature>
<name>A0A0G0ZHL7_9BACT</name>
<evidence type="ECO:0000256" key="10">
    <source>
        <dbReference type="SAM" id="MobiDB-lite"/>
    </source>
</evidence>
<dbReference type="PROSITE" id="PS01036">
    <property type="entry name" value="HSP70_3"/>
    <property type="match status" value="1"/>
</dbReference>
<feature type="region of interest" description="Disordered" evidence="10">
    <location>
        <begin position="580"/>
        <end position="643"/>
    </location>
</feature>
<dbReference type="SUPFAM" id="SSF53067">
    <property type="entry name" value="Actin-like ATPase domain"/>
    <property type="match status" value="2"/>
</dbReference>
<comment type="caution">
    <text evidence="11">The sequence shown here is derived from an EMBL/GenBank/DDBJ whole genome shotgun (WGS) entry which is preliminary data.</text>
</comment>
<dbReference type="FunFam" id="3.90.640.10:FF:000003">
    <property type="entry name" value="Molecular chaperone DnaK"/>
    <property type="match status" value="1"/>
</dbReference>
<feature type="coiled-coil region" evidence="9">
    <location>
        <begin position="247"/>
        <end position="274"/>
    </location>
</feature>
<dbReference type="InterPro" id="IPR013126">
    <property type="entry name" value="Hsp_70_fam"/>
</dbReference>
<dbReference type="Gene3D" id="3.90.640.10">
    <property type="entry name" value="Actin, Chain A, domain 4"/>
    <property type="match status" value="1"/>
</dbReference>
<dbReference type="HAMAP" id="MF_00332">
    <property type="entry name" value="DnaK"/>
    <property type="match status" value="1"/>
</dbReference>
<dbReference type="AlphaFoldDB" id="A0A0G0ZHL7"/>
<comment type="similarity">
    <text evidence="1 7 8">Belongs to the heat shock protein 70 family.</text>
</comment>
<evidence type="ECO:0000256" key="2">
    <source>
        <dbReference type="ARBA" id="ARBA00022553"/>
    </source>
</evidence>
<evidence type="ECO:0000256" key="7">
    <source>
        <dbReference type="HAMAP-Rule" id="MF_00332"/>
    </source>
</evidence>
<dbReference type="SUPFAM" id="SSF100920">
    <property type="entry name" value="Heat shock protein 70kD (HSP70), peptide-binding domain"/>
    <property type="match status" value="1"/>
</dbReference>
<gene>
    <name evidence="7" type="primary">dnaK</name>
    <name evidence="11" type="ORF">UV11_C0011G0030</name>
</gene>
<dbReference type="PROSITE" id="PS00329">
    <property type="entry name" value="HSP70_2"/>
    <property type="match status" value="1"/>
</dbReference>
<dbReference type="CDD" id="cd10234">
    <property type="entry name" value="ASKHA_NBD_HSP70_DnaK-like"/>
    <property type="match status" value="1"/>
</dbReference>
<dbReference type="FunFam" id="1.20.1270.10:FF:000001">
    <property type="entry name" value="Molecular chaperone DnaK"/>
    <property type="match status" value="1"/>
</dbReference>
<dbReference type="GO" id="GO:0051082">
    <property type="term" value="F:unfolded protein binding"/>
    <property type="evidence" value="ECO:0007669"/>
    <property type="project" value="InterPro"/>
</dbReference>
<dbReference type="NCBIfam" id="TIGR02350">
    <property type="entry name" value="prok_dnaK"/>
    <property type="match status" value="1"/>
</dbReference>
<dbReference type="Gene3D" id="2.60.34.10">
    <property type="entry name" value="Substrate Binding Domain Of DNAk, Chain A, domain 1"/>
    <property type="match status" value="1"/>
</dbReference>
<evidence type="ECO:0000313" key="11">
    <source>
        <dbReference type="EMBL" id="KKS48149.1"/>
    </source>
</evidence>
<dbReference type="InterPro" id="IPR043129">
    <property type="entry name" value="ATPase_NBD"/>
</dbReference>
<dbReference type="PATRIC" id="fig|1618659.3.peg.483"/>
<dbReference type="FunFam" id="3.30.420.40:FF:000004">
    <property type="entry name" value="Molecular chaperone DnaK"/>
    <property type="match status" value="1"/>
</dbReference>
<comment type="function">
    <text evidence="7">Acts as a chaperone.</text>
</comment>
<evidence type="ECO:0000256" key="1">
    <source>
        <dbReference type="ARBA" id="ARBA00007381"/>
    </source>
</evidence>
<dbReference type="InterPro" id="IPR029047">
    <property type="entry name" value="HSP70_peptide-bd_sf"/>
</dbReference>
<feature type="modified residue" description="Phosphothreonine; by autocatalysis" evidence="7">
    <location>
        <position position="198"/>
    </location>
</feature>
<dbReference type="FunFam" id="2.60.34.10:FF:000014">
    <property type="entry name" value="Chaperone protein DnaK HSP70"/>
    <property type="match status" value="1"/>
</dbReference>
<evidence type="ECO:0000256" key="4">
    <source>
        <dbReference type="ARBA" id="ARBA00022840"/>
    </source>
</evidence>
<evidence type="ECO:0000313" key="12">
    <source>
        <dbReference type="Proteomes" id="UP000034036"/>
    </source>
</evidence>
<dbReference type="NCBIfam" id="NF001413">
    <property type="entry name" value="PRK00290.1"/>
    <property type="match status" value="1"/>
</dbReference>
<proteinExistence type="evidence at transcript level"/>
<dbReference type="InterPro" id="IPR018181">
    <property type="entry name" value="Heat_shock_70_CS"/>
</dbReference>
<keyword evidence="9" id="KW-0175">Coiled coil</keyword>
<organism evidence="11 12">
    <name type="scientific">Candidatus Giovannonibacteria bacterium GW2011_GWF2_42_19</name>
    <dbReference type="NCBI Taxonomy" id="1618659"/>
    <lineage>
        <taxon>Bacteria</taxon>
        <taxon>Candidatus Giovannoniibacteriota</taxon>
    </lineage>
</organism>
<keyword evidence="6 7" id="KW-0143">Chaperone</keyword>
<evidence type="ECO:0000256" key="3">
    <source>
        <dbReference type="ARBA" id="ARBA00022741"/>
    </source>
</evidence>
<feature type="compositionally biased region" description="Acidic residues" evidence="10">
    <location>
        <begin position="631"/>
        <end position="643"/>
    </location>
</feature>
<reference evidence="11 12" key="1">
    <citation type="journal article" date="2015" name="Nature">
        <title>rRNA introns, odd ribosomes, and small enigmatic genomes across a large radiation of phyla.</title>
        <authorList>
            <person name="Brown C.T."/>
            <person name="Hug L.A."/>
            <person name="Thomas B.C."/>
            <person name="Sharon I."/>
            <person name="Castelle C.J."/>
            <person name="Singh A."/>
            <person name="Wilkins M.J."/>
            <person name="Williams K.H."/>
            <person name="Banfield J.F."/>
        </authorList>
    </citation>
    <scope>NUCLEOTIDE SEQUENCE [LARGE SCALE GENOMIC DNA]</scope>
</reference>
<dbReference type="GO" id="GO:0005524">
    <property type="term" value="F:ATP binding"/>
    <property type="evidence" value="ECO:0007669"/>
    <property type="project" value="UniProtKB-UniRule"/>
</dbReference>
<dbReference type="PRINTS" id="PR00301">
    <property type="entry name" value="HEATSHOCK70"/>
</dbReference>
<dbReference type="Gene3D" id="3.30.420.40">
    <property type="match status" value="2"/>
</dbReference>
<evidence type="ECO:0000256" key="8">
    <source>
        <dbReference type="RuleBase" id="RU003322"/>
    </source>
</evidence>
<dbReference type="STRING" id="1618659.UV11_C0011G0030"/>
<dbReference type="SUPFAM" id="SSF100934">
    <property type="entry name" value="Heat shock protein 70kD (HSP70), C-terminal subdomain"/>
    <property type="match status" value="1"/>
</dbReference>
<keyword evidence="2 7" id="KW-0597">Phosphoprotein</keyword>
<protein>
    <recommendedName>
        <fullName evidence="7">Chaperone protein DnaK</fullName>
    </recommendedName>
    <alternativeName>
        <fullName evidence="7">HSP70</fullName>
    </alternativeName>
    <alternativeName>
        <fullName evidence="7">Heat shock 70 kDa protein</fullName>
    </alternativeName>
    <alternativeName>
        <fullName evidence="7">Heat shock protein 70</fullName>
    </alternativeName>
</protein>
<dbReference type="Proteomes" id="UP000034036">
    <property type="component" value="Unassembled WGS sequence"/>
</dbReference>
<keyword evidence="5 7" id="KW-0346">Stress response</keyword>
<sequence>MSKILGIDLGTTNSAMAIVEGGEPRILENEEGARTTPSMVAISKAGDRLVGLLSKRQAVTNPENTIFSVKRLIGRKFSDAEVQKDKALMPYAIRESANGGVEVKMNEKWYRPEEISAMILQKLKKDAEAKTGEKISEAVITVPAYFDDSQRAATKAAGEISGFNVRRILPEPTAAALAYGFNKKKDEQIVVYDFGGGTFDISVLEVSHDTVEVRAISGDTHLGGDDFDQRLISYLVGEFKKSDGIDLSKDSLALQRLKEAAERAKHELSTTVEVEINIPFITADGSGPRHFIKKLARAKLEDLVRDFVERSIALTREAVTLPSPKGAGFKIEDIDEVILVGGQTRMPLIQEEVKKLFGKEPNKSINPDEVVAIGAAVQAGILQGDVKDVLLLDVTPLSLGLETLGGVMTKIVEKNTTVPYSRSQTFSTASDNQTSVDIHVLQGEREMAGDNKTLGTFILDGIPPAPRGMPQIEVTFDIDANGILSVKAKDKASGKEQSIRIEASTGLHKDEIERMKKDAEIHATEDKAKREMIEESNKADALIYSAEKAVRDAGEKVPQEIKKEIEGKIEELKKVKDSGVAAAEVRAKADELSRTMSKIGEAMYRQTPPDQGQSQNSSDTTSPHEKGKDAEYDEVKDDDSDKK</sequence>
<dbReference type="EMBL" id="LCDF01000011">
    <property type="protein sequence ID" value="KKS48149.1"/>
    <property type="molecule type" value="Genomic_DNA"/>
</dbReference>
<keyword evidence="3 7" id="KW-0547">Nucleotide-binding</keyword>
<evidence type="ECO:0000256" key="5">
    <source>
        <dbReference type="ARBA" id="ARBA00023016"/>
    </source>
</evidence>
<comment type="induction">
    <text evidence="7">By stress conditions e.g. heat shock.</text>
</comment>
<dbReference type="PANTHER" id="PTHR19375">
    <property type="entry name" value="HEAT SHOCK PROTEIN 70KDA"/>
    <property type="match status" value="1"/>
</dbReference>
<dbReference type="InterPro" id="IPR012725">
    <property type="entry name" value="Chaperone_DnaK"/>
</dbReference>
<evidence type="ECO:0000256" key="9">
    <source>
        <dbReference type="SAM" id="Coils"/>
    </source>
</evidence>
<dbReference type="GO" id="GO:0140662">
    <property type="term" value="F:ATP-dependent protein folding chaperone"/>
    <property type="evidence" value="ECO:0007669"/>
    <property type="project" value="InterPro"/>
</dbReference>
<dbReference type="Pfam" id="PF00012">
    <property type="entry name" value="HSP70"/>
    <property type="match status" value="1"/>
</dbReference>